<feature type="transmembrane region" description="Helical" evidence="8">
    <location>
        <begin position="44"/>
        <end position="65"/>
    </location>
</feature>
<keyword evidence="8" id="KW-0812">Transmembrane</keyword>
<reference evidence="10 11" key="1">
    <citation type="submission" date="2013-05" db="EMBL/GenBank/DDBJ databases">
        <title>Draft genome sequence of Rubidibacter lacunae KORDI 51-2.</title>
        <authorList>
            <person name="Choi D.H."/>
            <person name="Noh J.H."/>
            <person name="Kwon K.-K."/>
            <person name="Lee J.-H."/>
            <person name="Ryu J.-Y."/>
        </authorList>
    </citation>
    <scope>NUCLEOTIDE SEQUENCE [LARGE SCALE GENOMIC DNA]</scope>
    <source>
        <strain evidence="10 11">KORDI 51-2</strain>
    </source>
</reference>
<dbReference type="OrthoDB" id="7933886at2"/>
<proteinExistence type="predicted"/>
<evidence type="ECO:0000256" key="3">
    <source>
        <dbReference type="ARBA" id="ARBA00022723"/>
    </source>
</evidence>
<dbReference type="AlphaFoldDB" id="U5DEM9"/>
<comment type="caution">
    <text evidence="10">The sequence shown here is derived from an EMBL/GenBank/DDBJ whole genome shotgun (WGS) entry which is preliminary data.</text>
</comment>
<gene>
    <name evidence="10" type="ORF">KR51_00033460</name>
</gene>
<evidence type="ECO:0000256" key="4">
    <source>
        <dbReference type="ARBA" id="ARBA00022982"/>
    </source>
</evidence>
<dbReference type="InterPro" id="IPR009056">
    <property type="entry name" value="Cyt_c-like_dom"/>
</dbReference>
<evidence type="ECO:0000313" key="10">
    <source>
        <dbReference type="EMBL" id="ERN40066.1"/>
    </source>
</evidence>
<dbReference type="InParanoid" id="U5DEM9"/>
<keyword evidence="4" id="KW-0249">Electron transport</keyword>
<accession>U5DEM9</accession>
<evidence type="ECO:0000256" key="2">
    <source>
        <dbReference type="ARBA" id="ARBA00022617"/>
    </source>
</evidence>
<evidence type="ECO:0000256" key="7">
    <source>
        <dbReference type="SAM" id="MobiDB-lite"/>
    </source>
</evidence>
<keyword evidence="8" id="KW-1133">Transmembrane helix</keyword>
<dbReference type="EMBL" id="ASSJ01000081">
    <property type="protein sequence ID" value="ERN40066.1"/>
    <property type="molecule type" value="Genomic_DNA"/>
</dbReference>
<dbReference type="Pfam" id="PF13442">
    <property type="entry name" value="Cytochrome_CBB3"/>
    <property type="match status" value="1"/>
</dbReference>
<dbReference type="Gene3D" id="1.10.760.10">
    <property type="entry name" value="Cytochrome c-like domain"/>
    <property type="match status" value="1"/>
</dbReference>
<keyword evidence="8" id="KW-0472">Membrane</keyword>
<dbReference type="STRING" id="582515.KR51_00033460"/>
<sequence length="153" mass="16497">MSAIASSRKSTSHPTSKQATLNNAIRQNTVDEPLAQPSDLARRLAAVLVVVVLALVVAFVGTNLYRLSDPYVREVLALTSNPERGEAIFQINCAGCHGRGADGNVGPSLHNLSQRKSEFDIIHQVTSGKTPPMPEFQPTSQEMADLLGYLETL</sequence>
<evidence type="ECO:0000256" key="8">
    <source>
        <dbReference type="SAM" id="Phobius"/>
    </source>
</evidence>
<keyword evidence="2 6" id="KW-0349">Heme</keyword>
<dbReference type="PANTHER" id="PTHR37823">
    <property type="entry name" value="CYTOCHROME C-553-LIKE"/>
    <property type="match status" value="1"/>
</dbReference>
<dbReference type="PANTHER" id="PTHR37823:SF1">
    <property type="entry name" value="CYTOCHROME C-553-LIKE"/>
    <property type="match status" value="1"/>
</dbReference>
<dbReference type="SUPFAM" id="SSF46626">
    <property type="entry name" value="Cytochrome c"/>
    <property type="match status" value="1"/>
</dbReference>
<name>U5DEM9_9CHRO</name>
<keyword evidence="5 6" id="KW-0408">Iron</keyword>
<evidence type="ECO:0000256" key="5">
    <source>
        <dbReference type="ARBA" id="ARBA00023004"/>
    </source>
</evidence>
<dbReference type="PROSITE" id="PS51007">
    <property type="entry name" value="CYTC"/>
    <property type="match status" value="1"/>
</dbReference>
<keyword evidence="3 6" id="KW-0479">Metal-binding</keyword>
<dbReference type="eggNOG" id="COG2010">
    <property type="taxonomic scope" value="Bacteria"/>
</dbReference>
<evidence type="ECO:0000259" key="9">
    <source>
        <dbReference type="PROSITE" id="PS51007"/>
    </source>
</evidence>
<evidence type="ECO:0000256" key="1">
    <source>
        <dbReference type="ARBA" id="ARBA00022448"/>
    </source>
</evidence>
<feature type="region of interest" description="Disordered" evidence="7">
    <location>
        <begin position="1"/>
        <end position="24"/>
    </location>
</feature>
<dbReference type="GO" id="GO:0009055">
    <property type="term" value="F:electron transfer activity"/>
    <property type="evidence" value="ECO:0007669"/>
    <property type="project" value="InterPro"/>
</dbReference>
<dbReference type="InterPro" id="IPR036909">
    <property type="entry name" value="Cyt_c-like_dom_sf"/>
</dbReference>
<keyword evidence="11" id="KW-1185">Reference proteome</keyword>
<dbReference type="FunCoup" id="U5DEM9">
    <property type="interactions" value="21"/>
</dbReference>
<protein>
    <submittedName>
        <fullName evidence="10">Cytochrome c</fullName>
    </submittedName>
</protein>
<evidence type="ECO:0000256" key="6">
    <source>
        <dbReference type="PROSITE-ProRule" id="PRU00433"/>
    </source>
</evidence>
<dbReference type="GO" id="GO:0020037">
    <property type="term" value="F:heme binding"/>
    <property type="evidence" value="ECO:0007669"/>
    <property type="project" value="InterPro"/>
</dbReference>
<organism evidence="10 11">
    <name type="scientific">Rubidibacter lacunae KORDI 51-2</name>
    <dbReference type="NCBI Taxonomy" id="582515"/>
    <lineage>
        <taxon>Bacteria</taxon>
        <taxon>Bacillati</taxon>
        <taxon>Cyanobacteriota</taxon>
        <taxon>Cyanophyceae</taxon>
        <taxon>Oscillatoriophycideae</taxon>
        <taxon>Chroococcales</taxon>
        <taxon>Aphanothecaceae</taxon>
        <taxon>Rubidibacter</taxon>
    </lineage>
</organism>
<evidence type="ECO:0000313" key="11">
    <source>
        <dbReference type="Proteomes" id="UP000016960"/>
    </source>
</evidence>
<dbReference type="InterPro" id="IPR051811">
    <property type="entry name" value="Cytochrome_c550/c551-like"/>
</dbReference>
<keyword evidence="1" id="KW-0813">Transport</keyword>
<dbReference type="GO" id="GO:0046872">
    <property type="term" value="F:metal ion binding"/>
    <property type="evidence" value="ECO:0007669"/>
    <property type="project" value="UniProtKB-KW"/>
</dbReference>
<dbReference type="Proteomes" id="UP000016960">
    <property type="component" value="Unassembled WGS sequence"/>
</dbReference>
<dbReference type="PATRIC" id="fig|582515.4.peg.3757"/>
<feature type="domain" description="Cytochrome c" evidence="9">
    <location>
        <begin position="80"/>
        <end position="153"/>
    </location>
</feature>